<dbReference type="GO" id="GO:0006950">
    <property type="term" value="P:response to stress"/>
    <property type="evidence" value="ECO:0007669"/>
    <property type="project" value="UniProtKB-ARBA"/>
</dbReference>
<evidence type="ECO:0000313" key="8">
    <source>
        <dbReference type="EMBL" id="SPP79328.1"/>
    </source>
</evidence>
<feature type="transmembrane region" description="Helical" evidence="7">
    <location>
        <begin position="144"/>
        <end position="164"/>
    </location>
</feature>
<dbReference type="OMA" id="GGQLWRC"/>
<protein>
    <recommendedName>
        <fullName evidence="7">Derlin</fullName>
    </recommendedName>
</protein>
<organism evidence="8 9">
    <name type="scientific">Drosophila guanche</name>
    <name type="common">Fruit fly</name>
    <dbReference type="NCBI Taxonomy" id="7266"/>
    <lineage>
        <taxon>Eukaryota</taxon>
        <taxon>Metazoa</taxon>
        <taxon>Ecdysozoa</taxon>
        <taxon>Arthropoda</taxon>
        <taxon>Hexapoda</taxon>
        <taxon>Insecta</taxon>
        <taxon>Pterygota</taxon>
        <taxon>Neoptera</taxon>
        <taxon>Endopterygota</taxon>
        <taxon>Diptera</taxon>
        <taxon>Brachycera</taxon>
        <taxon>Muscomorpha</taxon>
        <taxon>Ephydroidea</taxon>
        <taxon>Drosophilidae</taxon>
        <taxon>Drosophila</taxon>
        <taxon>Sophophora</taxon>
    </lineage>
</organism>
<evidence type="ECO:0000256" key="3">
    <source>
        <dbReference type="ARBA" id="ARBA00022692"/>
    </source>
</evidence>
<evidence type="ECO:0000256" key="2">
    <source>
        <dbReference type="ARBA" id="ARBA00008917"/>
    </source>
</evidence>
<keyword evidence="3 7" id="KW-0812">Transmembrane</keyword>
<sequence length="274" mass="32801">MDHDRRRRPSNHITSFWLMTLILGTVLCHFGYLHIERWELNTKEVLEGGQLWRCITALFVYPISRVYNTQQFLVCLVLMHHYGGKLERYCYRRGPAEYLYLVIITAILSNVAGLLFKDKYLMDIMQVSLTFSWKLVRQKSNLRHWIYILLSREFLIAFIISKVYHFLKFQYPVEIGGMQLLKTPKILKRLLPDRARQTGFSEFGFPPGIQSPFPHRRYRRPINDLVYLLLVMYIVASLELLKLALKEYFVRAKYWNFCSTRSYYIIAKFDILYK</sequence>
<evidence type="ECO:0000256" key="6">
    <source>
        <dbReference type="ARBA" id="ARBA00023136"/>
    </source>
</evidence>
<comment type="subcellular location">
    <subcellularLocation>
        <location evidence="1 7">Endoplasmic reticulum membrane</location>
        <topology evidence="1 7">Multi-pass membrane protein</topology>
    </subcellularLocation>
</comment>
<evidence type="ECO:0000256" key="7">
    <source>
        <dbReference type="RuleBase" id="RU363059"/>
    </source>
</evidence>
<evidence type="ECO:0000256" key="1">
    <source>
        <dbReference type="ARBA" id="ARBA00004477"/>
    </source>
</evidence>
<evidence type="ECO:0000256" key="5">
    <source>
        <dbReference type="ARBA" id="ARBA00022989"/>
    </source>
</evidence>
<dbReference type="STRING" id="7266.A0A3B0K745"/>
<dbReference type="GO" id="GO:0005789">
    <property type="term" value="C:endoplasmic reticulum membrane"/>
    <property type="evidence" value="ECO:0007669"/>
    <property type="project" value="UniProtKB-SubCell"/>
</dbReference>
<feature type="transmembrane region" description="Helical" evidence="7">
    <location>
        <begin position="225"/>
        <end position="245"/>
    </location>
</feature>
<comment type="similarity">
    <text evidence="2 7">Belongs to the derlin family.</text>
</comment>
<dbReference type="EMBL" id="OUUW01000004">
    <property type="protein sequence ID" value="SPP79328.1"/>
    <property type="molecule type" value="Genomic_DNA"/>
</dbReference>
<feature type="transmembrane region" description="Helical" evidence="7">
    <location>
        <begin position="12"/>
        <end position="35"/>
    </location>
</feature>
<dbReference type="AlphaFoldDB" id="A0A3B0K745"/>
<dbReference type="SUPFAM" id="SSF144091">
    <property type="entry name" value="Rhomboid-like"/>
    <property type="match status" value="1"/>
</dbReference>
<evidence type="ECO:0000256" key="4">
    <source>
        <dbReference type="ARBA" id="ARBA00022824"/>
    </source>
</evidence>
<gene>
    <name evidence="8" type="ORF">DGUA_6G012160</name>
</gene>
<dbReference type="Pfam" id="PF04511">
    <property type="entry name" value="DER1"/>
    <property type="match status" value="1"/>
</dbReference>
<comment type="function">
    <text evidence="7">May be involved in the degradation of misfolded endoplasmic reticulum (ER) luminal proteins.</text>
</comment>
<evidence type="ECO:0000313" key="9">
    <source>
        <dbReference type="Proteomes" id="UP000268350"/>
    </source>
</evidence>
<accession>A0A3B0K745</accession>
<feature type="transmembrane region" description="Helical" evidence="7">
    <location>
        <begin position="98"/>
        <end position="116"/>
    </location>
</feature>
<keyword evidence="5 7" id="KW-1133">Transmembrane helix</keyword>
<reference evidence="9" key="1">
    <citation type="submission" date="2018-01" db="EMBL/GenBank/DDBJ databases">
        <authorList>
            <person name="Alioto T."/>
            <person name="Alioto T."/>
        </authorList>
    </citation>
    <scope>NUCLEOTIDE SEQUENCE [LARGE SCALE GENOMIC DNA]</scope>
</reference>
<dbReference type="InterPro" id="IPR035952">
    <property type="entry name" value="Rhomboid-like_sf"/>
</dbReference>
<keyword evidence="9" id="KW-1185">Reference proteome</keyword>
<proteinExistence type="inferred from homology"/>
<keyword evidence="4 7" id="KW-0256">Endoplasmic reticulum</keyword>
<dbReference type="OrthoDB" id="19102at2759"/>
<dbReference type="InterPro" id="IPR007599">
    <property type="entry name" value="DER1"/>
</dbReference>
<dbReference type="PANTHER" id="PTHR11009">
    <property type="entry name" value="DER1-LIKE PROTEIN, DERLIN"/>
    <property type="match status" value="1"/>
</dbReference>
<name>A0A3B0K745_DROGU</name>
<dbReference type="Proteomes" id="UP000268350">
    <property type="component" value="Unassembled WGS sequence"/>
</dbReference>
<keyword evidence="6 7" id="KW-0472">Membrane</keyword>